<dbReference type="EMBL" id="ML769510">
    <property type="protein sequence ID" value="KAE9396662.1"/>
    <property type="molecule type" value="Genomic_DNA"/>
</dbReference>
<protein>
    <recommendedName>
        <fullName evidence="3">DDE Tnp4 domain-containing protein</fullName>
    </recommendedName>
</protein>
<evidence type="ECO:0000256" key="2">
    <source>
        <dbReference type="ARBA" id="ARBA00022723"/>
    </source>
</evidence>
<keyword evidence="5" id="KW-1185">Reference proteome</keyword>
<dbReference type="GO" id="GO:0046872">
    <property type="term" value="F:metal ion binding"/>
    <property type="evidence" value="ECO:0007669"/>
    <property type="project" value="UniProtKB-KW"/>
</dbReference>
<sequence length="149" mass="16924">TAWEGTRIATNHEDLLEEGEWIWADSAYPLQSWVISPYKKPDCFDKNNSIFNECVSNLCICSEHAIGFLKGQFHSLKNLCVNINSSNSHCFATFWIIGAIGVHSFAMQCKAEERYEEDEEWDFLKDPFLAAGLDDSDSESDEDSNVFVP</sequence>
<dbReference type="Proteomes" id="UP000799118">
    <property type="component" value="Unassembled WGS sequence"/>
</dbReference>
<organism evidence="4 5">
    <name type="scientific">Gymnopus androsaceus JB14</name>
    <dbReference type="NCBI Taxonomy" id="1447944"/>
    <lineage>
        <taxon>Eukaryota</taxon>
        <taxon>Fungi</taxon>
        <taxon>Dikarya</taxon>
        <taxon>Basidiomycota</taxon>
        <taxon>Agaricomycotina</taxon>
        <taxon>Agaricomycetes</taxon>
        <taxon>Agaricomycetidae</taxon>
        <taxon>Agaricales</taxon>
        <taxon>Marasmiineae</taxon>
        <taxon>Omphalotaceae</taxon>
        <taxon>Gymnopus</taxon>
    </lineage>
</organism>
<dbReference type="OrthoDB" id="2649667at2759"/>
<dbReference type="Pfam" id="PF13359">
    <property type="entry name" value="DDE_Tnp_4"/>
    <property type="match status" value="1"/>
</dbReference>
<proteinExistence type="predicted"/>
<feature type="domain" description="DDE Tnp4" evidence="3">
    <location>
        <begin position="13"/>
        <end position="83"/>
    </location>
</feature>
<reference evidence="4" key="1">
    <citation type="journal article" date="2019" name="Environ. Microbiol.">
        <title>Fungal ecological strategies reflected in gene transcription - a case study of two litter decomposers.</title>
        <authorList>
            <person name="Barbi F."/>
            <person name="Kohler A."/>
            <person name="Barry K."/>
            <person name="Baskaran P."/>
            <person name="Daum C."/>
            <person name="Fauchery L."/>
            <person name="Ihrmark K."/>
            <person name="Kuo A."/>
            <person name="LaButti K."/>
            <person name="Lipzen A."/>
            <person name="Morin E."/>
            <person name="Grigoriev I.V."/>
            <person name="Henrissat B."/>
            <person name="Lindahl B."/>
            <person name="Martin F."/>
        </authorList>
    </citation>
    <scope>NUCLEOTIDE SEQUENCE</scope>
    <source>
        <strain evidence="4">JB14</strain>
    </source>
</reference>
<gene>
    <name evidence="4" type="ORF">BT96DRAFT_824371</name>
</gene>
<name>A0A6A4HE35_9AGAR</name>
<comment type="cofactor">
    <cofactor evidence="1">
        <name>a divalent metal cation</name>
        <dbReference type="ChEBI" id="CHEBI:60240"/>
    </cofactor>
</comment>
<dbReference type="InterPro" id="IPR027806">
    <property type="entry name" value="HARBI1_dom"/>
</dbReference>
<dbReference type="AlphaFoldDB" id="A0A6A4HE35"/>
<evidence type="ECO:0000313" key="4">
    <source>
        <dbReference type="EMBL" id="KAE9396662.1"/>
    </source>
</evidence>
<accession>A0A6A4HE35</accession>
<feature type="non-terminal residue" evidence="4">
    <location>
        <position position="1"/>
    </location>
</feature>
<evidence type="ECO:0000256" key="1">
    <source>
        <dbReference type="ARBA" id="ARBA00001968"/>
    </source>
</evidence>
<evidence type="ECO:0000259" key="3">
    <source>
        <dbReference type="Pfam" id="PF13359"/>
    </source>
</evidence>
<keyword evidence="2" id="KW-0479">Metal-binding</keyword>
<evidence type="ECO:0000313" key="5">
    <source>
        <dbReference type="Proteomes" id="UP000799118"/>
    </source>
</evidence>